<evidence type="ECO:0000256" key="2">
    <source>
        <dbReference type="SAM" id="MobiDB-lite"/>
    </source>
</evidence>
<name>A0A182PHZ9_9DIPT</name>
<feature type="coiled-coil region" evidence="1">
    <location>
        <begin position="1"/>
        <end position="71"/>
    </location>
</feature>
<feature type="coiled-coil region" evidence="1">
    <location>
        <begin position="106"/>
        <end position="196"/>
    </location>
</feature>
<accession>A0A182PHZ9</accession>
<reference evidence="4" key="1">
    <citation type="submission" date="2013-03" db="EMBL/GenBank/DDBJ databases">
        <title>The Genome Sequence of Anopheles epiroticus epiroticus2.</title>
        <authorList>
            <consortium name="The Broad Institute Genomics Platform"/>
            <person name="Neafsey D.E."/>
            <person name="Howell P."/>
            <person name="Walker B."/>
            <person name="Young S.K."/>
            <person name="Zeng Q."/>
            <person name="Gargeya S."/>
            <person name="Fitzgerald M."/>
            <person name="Haas B."/>
            <person name="Abouelleil A."/>
            <person name="Allen A.W."/>
            <person name="Alvarado L."/>
            <person name="Arachchi H.M."/>
            <person name="Berlin A.M."/>
            <person name="Chapman S.B."/>
            <person name="Gainer-Dewar J."/>
            <person name="Goldberg J."/>
            <person name="Griggs A."/>
            <person name="Gujja S."/>
            <person name="Hansen M."/>
            <person name="Howarth C."/>
            <person name="Imamovic A."/>
            <person name="Ireland A."/>
            <person name="Larimer J."/>
            <person name="McCowan C."/>
            <person name="Murphy C."/>
            <person name="Pearson M."/>
            <person name="Poon T.W."/>
            <person name="Priest M."/>
            <person name="Roberts A."/>
            <person name="Saif S."/>
            <person name="Shea T."/>
            <person name="Sisk P."/>
            <person name="Sykes S."/>
            <person name="Wortman J."/>
            <person name="Nusbaum C."/>
            <person name="Birren B."/>
        </authorList>
    </citation>
    <scope>NUCLEOTIDE SEQUENCE [LARGE SCALE GENOMIC DNA]</scope>
    <source>
        <strain evidence="4">Epiroticus2</strain>
    </source>
</reference>
<proteinExistence type="predicted"/>
<feature type="region of interest" description="Disordered" evidence="2">
    <location>
        <begin position="488"/>
        <end position="509"/>
    </location>
</feature>
<feature type="compositionally biased region" description="Basic and acidic residues" evidence="2">
    <location>
        <begin position="408"/>
        <end position="422"/>
    </location>
</feature>
<dbReference type="VEuPathDB" id="VectorBase:AEPI006560"/>
<protein>
    <submittedName>
        <fullName evidence="3">Uncharacterized protein</fullName>
    </submittedName>
</protein>
<evidence type="ECO:0000313" key="4">
    <source>
        <dbReference type="Proteomes" id="UP000075885"/>
    </source>
</evidence>
<dbReference type="AlphaFoldDB" id="A0A182PHZ9"/>
<keyword evidence="1" id="KW-0175">Coiled coil</keyword>
<dbReference type="STRING" id="199890.A0A182PHZ9"/>
<organism evidence="3 4">
    <name type="scientific">Anopheles epiroticus</name>
    <dbReference type="NCBI Taxonomy" id="199890"/>
    <lineage>
        <taxon>Eukaryota</taxon>
        <taxon>Metazoa</taxon>
        <taxon>Ecdysozoa</taxon>
        <taxon>Arthropoda</taxon>
        <taxon>Hexapoda</taxon>
        <taxon>Insecta</taxon>
        <taxon>Pterygota</taxon>
        <taxon>Neoptera</taxon>
        <taxon>Endopterygota</taxon>
        <taxon>Diptera</taxon>
        <taxon>Nematocera</taxon>
        <taxon>Culicoidea</taxon>
        <taxon>Culicidae</taxon>
        <taxon>Anophelinae</taxon>
        <taxon>Anopheles</taxon>
    </lineage>
</organism>
<keyword evidence="4" id="KW-1185">Reference proteome</keyword>
<reference evidence="3" key="2">
    <citation type="submission" date="2020-05" db="UniProtKB">
        <authorList>
            <consortium name="EnsemblMetazoa"/>
        </authorList>
    </citation>
    <scope>IDENTIFICATION</scope>
    <source>
        <strain evidence="3">Epiroticus2</strain>
    </source>
</reference>
<sequence length="509" mass="58736">MDKLKAENEELRQELYVVRNKLQVANKTTTDLSDELELMVAKSAQEMDRIRTQYANQLKAQETLIEKLSKEIEERPELPVSQPLVPEPDHVKETLRILQEKSLRAKRDWENEEQQYQADIKLLEQKLTTADRELSTAVCKISELNEEVEALQEKFASKKANLLIKTQEAEELRELLEAAQQQNGMLSAELAGLRSDSNNPREKGNSLFGEVADQRKKLLNTLSQMKTRYFQLKSEHEDCPRRIRELRNMHQECQRQYEQCMKMIRSAEYYNVMTLHEQNKDLNDQVDRASRRIRYLENELATGSADWVNKLITYYKNETQKLETSLRSYQFKQREAMELHQNAVKDAWKWQLEAQRLKMKVMNIEVPSSTPTLPENEEQSPPDTTLIADNVEPSLPDAKVSAGNAPLESEKENQDHHEKDSVETMASAHLHPPVTVSPCKSKSPGKDVAGAPLQEKSQKRETDFVRPKLMPLKCYKISDLIAMRAAQTNEKHPDVTKAVDGVEEAKRET</sequence>
<dbReference type="Proteomes" id="UP000075885">
    <property type="component" value="Unassembled WGS sequence"/>
</dbReference>
<evidence type="ECO:0000256" key="1">
    <source>
        <dbReference type="SAM" id="Coils"/>
    </source>
</evidence>
<feature type="coiled-coil region" evidence="1">
    <location>
        <begin position="243"/>
        <end position="299"/>
    </location>
</feature>
<evidence type="ECO:0000313" key="3">
    <source>
        <dbReference type="EnsemblMetazoa" id="AEPI006560-PA"/>
    </source>
</evidence>
<dbReference type="EnsemblMetazoa" id="AEPI006560-RA">
    <property type="protein sequence ID" value="AEPI006560-PA"/>
    <property type="gene ID" value="AEPI006560"/>
</dbReference>
<feature type="region of interest" description="Disordered" evidence="2">
    <location>
        <begin position="367"/>
        <end position="464"/>
    </location>
</feature>